<organism evidence="2 3">
    <name type="scientific">Arthrobacter pityocampae</name>
    <dbReference type="NCBI Taxonomy" id="547334"/>
    <lineage>
        <taxon>Bacteria</taxon>
        <taxon>Bacillati</taxon>
        <taxon>Actinomycetota</taxon>
        <taxon>Actinomycetes</taxon>
        <taxon>Micrococcales</taxon>
        <taxon>Micrococcaceae</taxon>
        <taxon>Arthrobacter</taxon>
    </lineage>
</organism>
<comment type="caution">
    <text evidence="2">The sequence shown here is derived from an EMBL/GenBank/DDBJ whole genome shotgun (WGS) entry which is preliminary data.</text>
</comment>
<dbReference type="AlphaFoldDB" id="A0A2S5IZB9"/>
<feature type="compositionally biased region" description="Basic and acidic residues" evidence="1">
    <location>
        <begin position="28"/>
        <end position="37"/>
    </location>
</feature>
<sequence>MTRDKDIDTLLRSMDPANEASPARPQRARTDLEHALSHDPSPTVRATTTAHRDGSTYRQPLRPSARRPRAVVLGGLVAATTAGLFVVPAPAGGDAAFATWTASPVTLSGEDRDDAVADCLASNEDVGGGMYAEDLVNAEVAIAERRGAWMTVVLTGADGFESTCTTDASAPWWDKGMIGSIGRLGAETDPTPRALKPTQLGTGMIMNEPISMAAGRAGDDVTGIIYTSITGEDVIATVSAGYFAFWLPGDELQHASDGSSIVTVTYRDGTTETQELSF</sequence>
<dbReference type="RefSeq" id="WP_104120378.1">
    <property type="nucleotide sequence ID" value="NZ_PRKW01000002.1"/>
</dbReference>
<gene>
    <name evidence="2" type="ORF">C4K88_04110</name>
</gene>
<dbReference type="Proteomes" id="UP000239297">
    <property type="component" value="Unassembled WGS sequence"/>
</dbReference>
<accession>A0A2S5IZB9</accession>
<feature type="region of interest" description="Disordered" evidence="1">
    <location>
        <begin position="1"/>
        <end position="66"/>
    </location>
</feature>
<protein>
    <submittedName>
        <fullName evidence="2">Uncharacterized protein</fullName>
    </submittedName>
</protein>
<dbReference type="OrthoDB" id="3293457at2"/>
<evidence type="ECO:0000313" key="3">
    <source>
        <dbReference type="Proteomes" id="UP000239297"/>
    </source>
</evidence>
<dbReference type="EMBL" id="PRKW01000002">
    <property type="protein sequence ID" value="PPB49883.1"/>
    <property type="molecule type" value="Genomic_DNA"/>
</dbReference>
<reference evidence="2 3" key="1">
    <citation type="journal article" date="2014" name="Int. J. Syst. Evol. Microbiol.">
        <title>Arthrobacter pityocampae sp. nov., isolated from Thaumetopoea pityocampa (Lep., Thaumetopoeidae).</title>
        <authorList>
            <person name="Ince I.A."/>
            <person name="Demirbag Z."/>
            <person name="Kati H."/>
        </authorList>
    </citation>
    <scope>NUCLEOTIDE SEQUENCE [LARGE SCALE GENOMIC DNA]</scope>
    <source>
        <strain evidence="2 3">Tp2</strain>
    </source>
</reference>
<evidence type="ECO:0000313" key="2">
    <source>
        <dbReference type="EMBL" id="PPB49883.1"/>
    </source>
</evidence>
<keyword evidence="3" id="KW-1185">Reference proteome</keyword>
<evidence type="ECO:0000256" key="1">
    <source>
        <dbReference type="SAM" id="MobiDB-lite"/>
    </source>
</evidence>
<proteinExistence type="predicted"/>
<name>A0A2S5IZB9_9MICC</name>